<evidence type="ECO:0000256" key="3">
    <source>
        <dbReference type="ARBA" id="ARBA00022694"/>
    </source>
</evidence>
<dbReference type="PANTHER" id="PTHR30002">
    <property type="entry name" value="EPOXYQUEUOSINE REDUCTASE"/>
    <property type="match status" value="1"/>
</dbReference>
<evidence type="ECO:0000256" key="2">
    <source>
        <dbReference type="ARBA" id="ARBA00022490"/>
    </source>
</evidence>
<accession>A0AAE3SK48</accession>
<dbReference type="GO" id="GO:0051539">
    <property type="term" value="F:4 iron, 4 sulfur cluster binding"/>
    <property type="evidence" value="ECO:0007669"/>
    <property type="project" value="UniProtKB-KW"/>
</dbReference>
<dbReference type="Pfam" id="PF08331">
    <property type="entry name" value="QueG_DUF1730"/>
    <property type="match status" value="1"/>
</dbReference>
<dbReference type="InterPro" id="IPR017900">
    <property type="entry name" value="4Fe4S_Fe_S_CS"/>
</dbReference>
<dbReference type="GO" id="GO:0046872">
    <property type="term" value="F:metal ion binding"/>
    <property type="evidence" value="ECO:0007669"/>
    <property type="project" value="UniProtKB-KW"/>
</dbReference>
<evidence type="ECO:0000256" key="7">
    <source>
        <dbReference type="ARBA" id="ARBA00023004"/>
    </source>
</evidence>
<dbReference type="PANTHER" id="PTHR30002:SF4">
    <property type="entry name" value="EPOXYQUEUOSINE REDUCTASE"/>
    <property type="match status" value="1"/>
</dbReference>
<evidence type="ECO:0000256" key="8">
    <source>
        <dbReference type="ARBA" id="ARBA00023014"/>
    </source>
</evidence>
<dbReference type="PROSITE" id="PS51379">
    <property type="entry name" value="4FE4S_FER_2"/>
    <property type="match status" value="1"/>
</dbReference>
<evidence type="ECO:0000256" key="5">
    <source>
        <dbReference type="ARBA" id="ARBA00022785"/>
    </source>
</evidence>
<reference evidence="10" key="1">
    <citation type="submission" date="2022-10" db="EMBL/GenBank/DDBJ databases">
        <authorList>
            <person name="Yu W.X."/>
        </authorList>
    </citation>
    <scope>NUCLEOTIDE SEQUENCE</scope>
    <source>
        <strain evidence="10">D04</strain>
    </source>
</reference>
<keyword evidence="1" id="KW-0004">4Fe-4S</keyword>
<keyword evidence="7" id="KW-0408">Iron</keyword>
<evidence type="ECO:0000259" key="9">
    <source>
        <dbReference type="PROSITE" id="PS51379"/>
    </source>
</evidence>
<dbReference type="GO" id="GO:0052693">
    <property type="term" value="F:epoxyqueuosine reductase activity"/>
    <property type="evidence" value="ECO:0007669"/>
    <property type="project" value="UniProtKB-EC"/>
</dbReference>
<organism evidence="10 11">
    <name type="scientific">Plebeiibacterium marinum</name>
    <dbReference type="NCBI Taxonomy" id="2992111"/>
    <lineage>
        <taxon>Bacteria</taxon>
        <taxon>Pseudomonadati</taxon>
        <taxon>Bacteroidota</taxon>
        <taxon>Bacteroidia</taxon>
        <taxon>Marinilabiliales</taxon>
        <taxon>Marinilabiliaceae</taxon>
        <taxon>Plebeiibacterium</taxon>
    </lineage>
</organism>
<dbReference type="RefSeq" id="WP_301198296.1">
    <property type="nucleotide sequence ID" value="NZ_JAPDPI010000007.1"/>
</dbReference>
<name>A0AAE3SK48_9BACT</name>
<keyword evidence="6 10" id="KW-0560">Oxidoreductase</keyword>
<evidence type="ECO:0000313" key="11">
    <source>
        <dbReference type="Proteomes" id="UP001207408"/>
    </source>
</evidence>
<evidence type="ECO:0000256" key="1">
    <source>
        <dbReference type="ARBA" id="ARBA00022485"/>
    </source>
</evidence>
<feature type="domain" description="4Fe-4S ferredoxin-type" evidence="9">
    <location>
        <begin position="178"/>
        <end position="206"/>
    </location>
</feature>
<keyword evidence="11" id="KW-1185">Reference proteome</keyword>
<evidence type="ECO:0000313" key="10">
    <source>
        <dbReference type="EMBL" id="MCW3805060.1"/>
    </source>
</evidence>
<dbReference type="AlphaFoldDB" id="A0AAE3SK48"/>
<evidence type="ECO:0000256" key="4">
    <source>
        <dbReference type="ARBA" id="ARBA00022723"/>
    </source>
</evidence>
<dbReference type="Gene3D" id="3.30.70.20">
    <property type="match status" value="1"/>
</dbReference>
<dbReference type="InterPro" id="IPR004453">
    <property type="entry name" value="QueG"/>
</dbReference>
<keyword evidence="5" id="KW-0671">Queuosine biosynthesis</keyword>
<dbReference type="GO" id="GO:0008616">
    <property type="term" value="P:tRNA queuosine(34) biosynthetic process"/>
    <property type="evidence" value="ECO:0007669"/>
    <property type="project" value="UniProtKB-KW"/>
</dbReference>
<keyword evidence="3" id="KW-0819">tRNA processing</keyword>
<dbReference type="EMBL" id="JAPDPI010000007">
    <property type="protein sequence ID" value="MCW3805060.1"/>
    <property type="molecule type" value="Genomic_DNA"/>
</dbReference>
<keyword evidence="8" id="KW-0411">Iron-sulfur</keyword>
<proteinExistence type="predicted"/>
<dbReference type="EC" id="1.17.99.6" evidence="10"/>
<sequence>MKFENNTYGGLIEQKVKKLGFDACGFTPASELFEDKVYLQKWLNEGMHADMHYMENHLEKRCDATKLVDGAKTVIVLLSNYYPAEVQDGKYVISKYAYGEDYHFVIKDKLKELFDYIKADLYPQLEGRMFVDSAPVLERSLAVRAGLGWIGKNSNLINKELGSFVFISELIVNLEIPSGKEINNACGNCSRCIDACPTKAILSPRVVDARKCISYLTIENKGDIPEEFSGLLQNRIYGCDICQDVCPWNNKVVPHKEERFLPKTNFLKLTEEEWDGLTQEQFSELFKKSAIKRAKFRGLKRNIDFML</sequence>
<protein>
    <submittedName>
        <fullName evidence="10">tRNA epoxyqueuosine(34) reductase QueG</fullName>
        <ecNumber evidence="10">1.17.99.6</ecNumber>
    </submittedName>
</protein>
<dbReference type="InterPro" id="IPR013542">
    <property type="entry name" value="QueG_DUF1730"/>
</dbReference>
<dbReference type="InterPro" id="IPR017896">
    <property type="entry name" value="4Fe4S_Fe-S-bd"/>
</dbReference>
<keyword evidence="2" id="KW-0963">Cytoplasm</keyword>
<dbReference type="NCBIfam" id="TIGR00276">
    <property type="entry name" value="tRNA epoxyqueuosine(34) reductase QueG"/>
    <property type="match status" value="1"/>
</dbReference>
<dbReference type="SUPFAM" id="SSF54862">
    <property type="entry name" value="4Fe-4S ferredoxins"/>
    <property type="match status" value="1"/>
</dbReference>
<dbReference type="Proteomes" id="UP001207408">
    <property type="component" value="Unassembled WGS sequence"/>
</dbReference>
<evidence type="ECO:0000256" key="6">
    <source>
        <dbReference type="ARBA" id="ARBA00023002"/>
    </source>
</evidence>
<dbReference type="Pfam" id="PF13484">
    <property type="entry name" value="Fer4_16"/>
    <property type="match status" value="1"/>
</dbReference>
<gene>
    <name evidence="10" type="primary">queG</name>
    <name evidence="10" type="ORF">OM074_05445</name>
</gene>
<dbReference type="PROSITE" id="PS00198">
    <property type="entry name" value="4FE4S_FER_1"/>
    <property type="match status" value="1"/>
</dbReference>
<keyword evidence="4" id="KW-0479">Metal-binding</keyword>
<comment type="caution">
    <text evidence="10">The sequence shown here is derived from an EMBL/GenBank/DDBJ whole genome shotgun (WGS) entry which is preliminary data.</text>
</comment>